<evidence type="ECO:0000256" key="8">
    <source>
        <dbReference type="ARBA" id="ARBA00050025"/>
    </source>
</evidence>
<dbReference type="SUPFAM" id="SSF111352">
    <property type="entry name" value="Ammonium transporter"/>
    <property type="match status" value="1"/>
</dbReference>
<evidence type="ECO:0000256" key="2">
    <source>
        <dbReference type="ARBA" id="ARBA00005887"/>
    </source>
</evidence>
<feature type="transmembrane region" description="Helical" evidence="9">
    <location>
        <begin position="96"/>
        <end position="117"/>
    </location>
</feature>
<dbReference type="Gene3D" id="1.10.3430.10">
    <property type="entry name" value="Ammonium transporter AmtB like domains"/>
    <property type="match status" value="1"/>
</dbReference>
<dbReference type="InterPro" id="IPR018047">
    <property type="entry name" value="Ammonium_transpt_CS"/>
</dbReference>
<dbReference type="GO" id="GO:0005886">
    <property type="term" value="C:plasma membrane"/>
    <property type="evidence" value="ECO:0007669"/>
    <property type="project" value="UniProtKB-SubCell"/>
</dbReference>
<dbReference type="NCBIfam" id="TIGR00836">
    <property type="entry name" value="amt"/>
    <property type="match status" value="1"/>
</dbReference>
<dbReference type="Proteomes" id="UP000650485">
    <property type="component" value="Unassembled WGS sequence"/>
</dbReference>
<keyword evidence="4 9" id="KW-0812">Transmembrane</keyword>
<evidence type="ECO:0000256" key="4">
    <source>
        <dbReference type="ARBA" id="ARBA00022692"/>
    </source>
</evidence>
<keyword evidence="6 9" id="KW-0472">Membrane</keyword>
<dbReference type="InterPro" id="IPR029020">
    <property type="entry name" value="Ammonium/urea_transptr"/>
</dbReference>
<feature type="transmembrane region" description="Helical" evidence="9">
    <location>
        <begin position="277"/>
        <end position="297"/>
    </location>
</feature>
<feature type="transmembrane region" description="Helical" evidence="9">
    <location>
        <begin position="39"/>
        <end position="57"/>
    </location>
</feature>
<evidence type="ECO:0000256" key="3">
    <source>
        <dbReference type="ARBA" id="ARBA00022448"/>
    </source>
</evidence>
<evidence type="ECO:0000256" key="5">
    <source>
        <dbReference type="ARBA" id="ARBA00022989"/>
    </source>
</evidence>
<feature type="transmembrane region" description="Helical" evidence="9">
    <location>
        <begin position="309"/>
        <end position="328"/>
    </location>
</feature>
<comment type="similarity">
    <text evidence="2 9">Belongs to the ammonia transporter channel (TC 1.A.11.2) family.</text>
</comment>
<feature type="transmembrane region" description="Helical" evidence="9">
    <location>
        <begin position="192"/>
        <end position="210"/>
    </location>
</feature>
<evidence type="ECO:0000256" key="6">
    <source>
        <dbReference type="ARBA" id="ARBA00023136"/>
    </source>
</evidence>
<keyword evidence="5 9" id="KW-1133">Transmembrane helix</keyword>
<comment type="caution">
    <text evidence="10">The sequence shown here is derived from an EMBL/GenBank/DDBJ whole genome shotgun (WGS) entry which is preliminary data.</text>
</comment>
<organism evidence="10 11">
    <name type="scientific">Weissella confusa</name>
    <name type="common">Lactobacillus confusus</name>
    <dbReference type="NCBI Taxonomy" id="1583"/>
    <lineage>
        <taxon>Bacteria</taxon>
        <taxon>Bacillati</taxon>
        <taxon>Bacillota</taxon>
        <taxon>Bacilli</taxon>
        <taxon>Lactobacillales</taxon>
        <taxon>Lactobacillaceae</taxon>
        <taxon>Weissella</taxon>
    </lineage>
</organism>
<dbReference type="InterPro" id="IPR024041">
    <property type="entry name" value="NH4_transpt_AmtB-like_dom"/>
</dbReference>
<dbReference type="PANTHER" id="PTHR43029:SF10">
    <property type="entry name" value="AMMONIUM TRANSPORTER MEP2"/>
    <property type="match status" value="1"/>
</dbReference>
<feature type="transmembrane region" description="Helical" evidence="9">
    <location>
        <begin position="216"/>
        <end position="241"/>
    </location>
</feature>
<keyword evidence="7 9" id="KW-0924">Ammonia transport</keyword>
<dbReference type="PANTHER" id="PTHR43029">
    <property type="entry name" value="AMMONIUM TRANSPORTER MEP2"/>
    <property type="match status" value="1"/>
</dbReference>
<evidence type="ECO:0000256" key="7">
    <source>
        <dbReference type="ARBA" id="ARBA00023177"/>
    </source>
</evidence>
<dbReference type="AlphaFoldDB" id="A0A413FRH8"/>
<feature type="transmembrane region" description="Helical" evidence="9">
    <location>
        <begin position="348"/>
        <end position="368"/>
    </location>
</feature>
<keyword evidence="3 9" id="KW-0813">Transport</keyword>
<feature type="transmembrane region" description="Helical" evidence="9">
    <location>
        <begin position="163"/>
        <end position="180"/>
    </location>
</feature>
<evidence type="ECO:0000256" key="9">
    <source>
        <dbReference type="RuleBase" id="RU362002"/>
    </source>
</evidence>
<feature type="transmembrane region" description="Helical" evidence="9">
    <location>
        <begin position="124"/>
        <end position="143"/>
    </location>
</feature>
<dbReference type="InterPro" id="IPR001905">
    <property type="entry name" value="Ammonium_transpt"/>
</dbReference>
<feature type="transmembrane region" description="Helical" evidence="9">
    <location>
        <begin position="6"/>
        <end position="27"/>
    </location>
</feature>
<comment type="subcellular location">
    <subcellularLocation>
        <location evidence="9">Cell membrane</location>
        <topology evidence="9">Multi-pass membrane protein</topology>
    </subcellularLocation>
    <subcellularLocation>
        <location evidence="1">Membrane</location>
        <topology evidence="1">Multi-pass membrane protein</topology>
    </subcellularLocation>
</comment>
<gene>
    <name evidence="10" type="ORF">H7R52_15770</name>
</gene>
<proteinExistence type="inferred from homology"/>
<evidence type="ECO:0000313" key="10">
    <source>
        <dbReference type="EMBL" id="MBC6499584.1"/>
    </source>
</evidence>
<protein>
    <recommendedName>
        <fullName evidence="8 9">Ammonium transporter</fullName>
    </recommendedName>
</protein>
<dbReference type="PROSITE" id="PS01219">
    <property type="entry name" value="AMMONIUM_TRANSP"/>
    <property type="match status" value="1"/>
</dbReference>
<accession>A0A413FRH8</accession>
<reference evidence="10" key="1">
    <citation type="submission" date="2020-08" db="EMBL/GenBank/DDBJ databases">
        <title>Complete genome sequence of Weissella confusa strain FS54 provides insights into metabolic potential.</title>
        <authorList>
            <person name="Fhoula I."/>
            <person name="Najjari A."/>
            <person name="Lekired A."/>
            <person name="Bessrour-Aouam N."/>
            <person name="Jaballah S."/>
            <person name="Klibi N."/>
            <person name="Ouzari H.-I."/>
        </authorList>
    </citation>
    <scope>NUCLEOTIDE SEQUENCE</scope>
    <source>
        <strain evidence="10">FS54</strain>
    </source>
</reference>
<dbReference type="EMBL" id="JACSZT010000020">
    <property type="protein sequence ID" value="MBC6499584.1"/>
    <property type="molecule type" value="Genomic_DNA"/>
</dbReference>
<sequence length="405" mass="41984">MSGADIAWVLVSSALVWLMVPGLALFYGGFSDVRSTVNTLAMVLIAIAIGGVLWFTVGYSLTFSGNGPIIGDLKHAFLNGVSMTQSTRGLSIPDGAFALFQGMFPMITMAIIAGAVVGRMNFKAFVLFLIGWMMLVYVPLAHMVWGGGLLAQMGAIDFAGGDVVHISSGVSGLVLALLIGKRQHVTALTAHNMLSIVIGGGLLWFGWFGFNSGSALAANGVAILAFLNTSIAAATAMLTWVMFDLLVFKQVKVSGAVSGGIAGLVAITPGAGFIEPVGAAITGGIVALIVYVATTVIKYRMGYDDTLDAFGLHGVGGVAGGLFTGIFATKALSGQTGLLAGGWHLFGIQIAAIVLTIMLSVVMTWVIAKAVAVITPLRVNEKAEATGVDLWQHGETIVTEIQTTR</sequence>
<evidence type="ECO:0000256" key="1">
    <source>
        <dbReference type="ARBA" id="ARBA00004141"/>
    </source>
</evidence>
<dbReference type="Pfam" id="PF00909">
    <property type="entry name" value="Ammonium_transp"/>
    <property type="match status" value="1"/>
</dbReference>
<name>A0A413FRH8_WEICO</name>
<dbReference type="GO" id="GO:0008519">
    <property type="term" value="F:ammonium channel activity"/>
    <property type="evidence" value="ECO:0007669"/>
    <property type="project" value="InterPro"/>
</dbReference>
<dbReference type="RefSeq" id="WP_118703876.1">
    <property type="nucleotide sequence ID" value="NZ_CABJBN010000002.1"/>
</dbReference>
<feature type="transmembrane region" description="Helical" evidence="9">
    <location>
        <begin position="253"/>
        <end position="271"/>
    </location>
</feature>
<evidence type="ECO:0000313" key="11">
    <source>
        <dbReference type="Proteomes" id="UP000650485"/>
    </source>
</evidence>